<dbReference type="SUPFAM" id="SSF51679">
    <property type="entry name" value="Bacterial luciferase-like"/>
    <property type="match status" value="1"/>
</dbReference>
<dbReference type="GO" id="GO:0016705">
    <property type="term" value="F:oxidoreductase activity, acting on paired donors, with incorporation or reduction of molecular oxygen"/>
    <property type="evidence" value="ECO:0007669"/>
    <property type="project" value="InterPro"/>
</dbReference>
<dbReference type="Pfam" id="PF00296">
    <property type="entry name" value="Bac_luciferase"/>
    <property type="match status" value="1"/>
</dbReference>
<dbReference type="AlphaFoldDB" id="A0A172UP30"/>
<evidence type="ECO:0000313" key="3">
    <source>
        <dbReference type="Proteomes" id="UP000077143"/>
    </source>
</evidence>
<gene>
    <name evidence="2" type="ORF">A7U43_18335</name>
</gene>
<name>A0A172UP30_9MYCO</name>
<dbReference type="PANTHER" id="PTHR43244">
    <property type="match status" value="1"/>
</dbReference>
<dbReference type="PANTHER" id="PTHR43244:SF2">
    <property type="entry name" value="CONSERVED HYPOTHETICAL ALANINE AND PROLINE-RICH PROTEIN"/>
    <property type="match status" value="1"/>
</dbReference>
<accession>A0A172UP30</accession>
<dbReference type="CDD" id="cd01097">
    <property type="entry name" value="Tetrahydromethanopterin_reductase"/>
    <property type="match status" value="1"/>
</dbReference>
<protein>
    <submittedName>
        <fullName evidence="2">LLM class F420-dependent oxidoreductase</fullName>
    </submittedName>
</protein>
<sequence>MEMVATAPAALGPAEIGVWAARAERLGFDTVHVSETIHDPFMVAAMALQATTAITVRTSMVIAFPRSPMITAYAAWDLARLSGGRFQLGIASQVRGNIVGRFSTAWSEPVARLADYIRALRAIFHAFQTGERLDYVGTHYTFDTLQPYFNPGPLEHPAPSIWTGGVNVRMVTMAGELADGFVCHPTSSHPRILRGHTLPALAGGSPRVIANPQPVMAATRARVRELTDARRGELAFLYSTPAYRRQLELIGVTDLGALEKLVPSGTYEEIPALLGQWYAGLCDGLTIAVPDGDDDALAALVRRCREIPTLSP</sequence>
<dbReference type="InterPro" id="IPR050564">
    <property type="entry name" value="F420-G6PD/mer"/>
</dbReference>
<evidence type="ECO:0000313" key="2">
    <source>
        <dbReference type="EMBL" id="ANE80989.1"/>
    </source>
</evidence>
<reference evidence="2 3" key="1">
    <citation type="submission" date="2016-05" db="EMBL/GenBank/DDBJ databases">
        <title>Complete genome sequence of a phthalic acid esters degrading Mycobacterium sp. YC-RL4.</title>
        <authorList>
            <person name="Ren L."/>
            <person name="Fan S."/>
            <person name="Ruth N."/>
            <person name="Jia Y."/>
            <person name="Wang J."/>
            <person name="Qiao C."/>
        </authorList>
    </citation>
    <scope>NUCLEOTIDE SEQUENCE [LARGE SCALE GENOMIC DNA]</scope>
    <source>
        <strain evidence="2 3">YC-RL4</strain>
    </source>
</reference>
<dbReference type="Proteomes" id="UP000077143">
    <property type="component" value="Chromosome"/>
</dbReference>
<proteinExistence type="predicted"/>
<dbReference type="Gene3D" id="3.20.20.30">
    <property type="entry name" value="Luciferase-like domain"/>
    <property type="match status" value="1"/>
</dbReference>
<dbReference type="KEGG" id="madi:A7U43_18335"/>
<dbReference type="EMBL" id="CP015596">
    <property type="protein sequence ID" value="ANE80989.1"/>
    <property type="molecule type" value="Genomic_DNA"/>
</dbReference>
<feature type="domain" description="Luciferase-like" evidence="1">
    <location>
        <begin position="12"/>
        <end position="249"/>
    </location>
</feature>
<organism evidence="2 3">
    <name type="scientific">Mycobacterium adipatum</name>
    <dbReference type="NCBI Taxonomy" id="1682113"/>
    <lineage>
        <taxon>Bacteria</taxon>
        <taxon>Bacillati</taxon>
        <taxon>Actinomycetota</taxon>
        <taxon>Actinomycetes</taxon>
        <taxon>Mycobacteriales</taxon>
        <taxon>Mycobacteriaceae</taxon>
        <taxon>Mycobacterium</taxon>
    </lineage>
</organism>
<dbReference type="InterPro" id="IPR011251">
    <property type="entry name" value="Luciferase-like_dom"/>
</dbReference>
<dbReference type="InterPro" id="IPR036661">
    <property type="entry name" value="Luciferase-like_sf"/>
</dbReference>
<dbReference type="STRING" id="1682113.A7U43_18335"/>
<evidence type="ECO:0000259" key="1">
    <source>
        <dbReference type="Pfam" id="PF00296"/>
    </source>
</evidence>
<dbReference type="RefSeq" id="WP_067998174.1">
    <property type="nucleotide sequence ID" value="NZ_CP015596.1"/>
</dbReference>
<keyword evidence="3" id="KW-1185">Reference proteome</keyword>